<evidence type="ECO:0000256" key="1">
    <source>
        <dbReference type="SAM" id="MobiDB-lite"/>
    </source>
</evidence>
<dbReference type="OrthoDB" id="10436987at2759"/>
<dbReference type="EMBL" id="LVVK01000004">
    <property type="protein sequence ID" value="OPB45812.1"/>
    <property type="molecule type" value="Genomic_DNA"/>
</dbReference>
<feature type="compositionally biased region" description="Basic and acidic residues" evidence="1">
    <location>
        <begin position="13"/>
        <end position="22"/>
    </location>
</feature>
<name>A0A1T3CXJ8_9HYPO</name>
<gene>
    <name evidence="2" type="ORF">A0O28_0093790</name>
</gene>
<protein>
    <submittedName>
        <fullName evidence="2">Uncharacterized protein</fullName>
    </submittedName>
</protein>
<organism evidence="2 3">
    <name type="scientific">Trichoderma guizhouense</name>
    <dbReference type="NCBI Taxonomy" id="1491466"/>
    <lineage>
        <taxon>Eukaryota</taxon>
        <taxon>Fungi</taxon>
        <taxon>Dikarya</taxon>
        <taxon>Ascomycota</taxon>
        <taxon>Pezizomycotina</taxon>
        <taxon>Sordariomycetes</taxon>
        <taxon>Hypocreomycetidae</taxon>
        <taxon>Hypocreales</taxon>
        <taxon>Hypocreaceae</taxon>
        <taxon>Trichoderma</taxon>
    </lineage>
</organism>
<dbReference type="Proteomes" id="UP000191004">
    <property type="component" value="Unassembled WGS sequence"/>
</dbReference>
<reference evidence="2 3" key="1">
    <citation type="submission" date="2016-04" db="EMBL/GenBank/DDBJ databases">
        <title>Multiple horizontal gene transfer events from other fungi enriched the ability of the initially mycotrophic fungus Trichoderma (Ascomycota) to feed on dead plant biomass.</title>
        <authorList>
            <person name="Atanasova L."/>
            <person name="Chenthamara K."/>
            <person name="Zhang J."/>
            <person name="Grujic M."/>
            <person name="Henrissat B."/>
            <person name="Kuo A."/>
            <person name="Aertz A."/>
            <person name="Salamov A."/>
            <person name="Lipzen A."/>
            <person name="Labutti K."/>
            <person name="Barry K."/>
            <person name="Miao Y."/>
            <person name="Rahimi M.J."/>
            <person name="Shen Q."/>
            <person name="Grigoriev I.V."/>
            <person name="Kubicek C.P."/>
            <person name="Druzhinina I.S."/>
        </authorList>
    </citation>
    <scope>NUCLEOTIDE SEQUENCE [LARGE SCALE GENOMIC DNA]</scope>
    <source>
        <strain evidence="2 3">NJAU 4742</strain>
    </source>
</reference>
<keyword evidence="3" id="KW-1185">Reference proteome</keyword>
<dbReference type="AlphaFoldDB" id="A0A1T3CXJ8"/>
<evidence type="ECO:0000313" key="3">
    <source>
        <dbReference type="Proteomes" id="UP000191004"/>
    </source>
</evidence>
<accession>A0A1T3CXJ8</accession>
<sequence>MWTLPGDSGRGTRGPEDQRGIDPKIAPRMASGFEPAEDFEDCWKDCTVIFGNDELNTVILSQNQQILVETEDQLIYFRDEDAVVPEDEVMKYRVLARCQHLTCGPAKKPRAKADGEDVNGNEGLILSIIDGKSVYIGQSMHMDGPVIVSGTNEDKHSAAFDFKGLNLKFEPQKIITGSGTAPHFAVSSKFNLKKAKQLVHAKSLKSFYRQEYELRSDMNALAHQDIEECRIKPGDSLNGAYRFPNLSPGERSQLLEEIPSHVGIVPDIFQFKVPLTAALEYPEELDEALRKFGLEHPEDILPRNVLRLPPTTTYYHQLHLL</sequence>
<evidence type="ECO:0000313" key="2">
    <source>
        <dbReference type="EMBL" id="OPB45812.1"/>
    </source>
</evidence>
<comment type="caution">
    <text evidence="2">The sequence shown here is derived from an EMBL/GenBank/DDBJ whole genome shotgun (WGS) entry which is preliminary data.</text>
</comment>
<proteinExistence type="predicted"/>
<feature type="region of interest" description="Disordered" evidence="1">
    <location>
        <begin position="1"/>
        <end position="26"/>
    </location>
</feature>